<keyword evidence="13" id="KW-0460">Magnesium</keyword>
<evidence type="ECO:0000256" key="6">
    <source>
        <dbReference type="ARBA" id="ARBA00023277"/>
    </source>
</evidence>
<feature type="binding site" evidence="13">
    <location>
        <position position="92"/>
    </location>
    <ligand>
        <name>Zn(2+)</name>
        <dbReference type="ChEBI" id="CHEBI:29105"/>
    </ligand>
</feature>
<comment type="subcellular location">
    <subcellularLocation>
        <location evidence="1 9">Cytoplasm</location>
    </subcellularLocation>
</comment>
<feature type="site" description="Stabilizes the phosphoryl group" evidence="12">
    <location>
        <position position="109"/>
    </location>
</feature>
<evidence type="ECO:0000256" key="4">
    <source>
        <dbReference type="ARBA" id="ARBA00022801"/>
    </source>
</evidence>
<evidence type="ECO:0000256" key="10">
    <source>
        <dbReference type="PIRSR" id="PIRSR004682-1"/>
    </source>
</evidence>
<gene>
    <name evidence="14" type="primary">gmhB</name>
    <name evidence="14" type="ORF">J1N51_09265</name>
</gene>
<evidence type="ECO:0000256" key="2">
    <source>
        <dbReference type="ARBA" id="ARBA00022490"/>
    </source>
</evidence>
<evidence type="ECO:0000313" key="14">
    <source>
        <dbReference type="EMBL" id="QTH65354.1"/>
    </source>
</evidence>
<dbReference type="InterPro" id="IPR036412">
    <property type="entry name" value="HAD-like_sf"/>
</dbReference>
<organism evidence="14 15">
    <name type="scientific">Psychrosphaera ytuae</name>
    <dbReference type="NCBI Taxonomy" id="2820710"/>
    <lineage>
        <taxon>Bacteria</taxon>
        <taxon>Pseudomonadati</taxon>
        <taxon>Pseudomonadota</taxon>
        <taxon>Gammaproteobacteria</taxon>
        <taxon>Alteromonadales</taxon>
        <taxon>Pseudoalteromonadaceae</taxon>
        <taxon>Psychrosphaera</taxon>
    </lineage>
</organism>
<dbReference type="NCBIfam" id="TIGR00213">
    <property type="entry name" value="GmhB_yaeD"/>
    <property type="match status" value="1"/>
</dbReference>
<proteinExistence type="inferred from homology"/>
<dbReference type="EC" id="3.1.3.-" evidence="9"/>
<dbReference type="InterPro" id="IPR004446">
    <property type="entry name" value="Heptose_bisP_phosphatase"/>
</dbReference>
<keyword evidence="5 13" id="KW-0862">Zinc</keyword>
<comment type="cofactor">
    <cofactor evidence="13">
        <name>Mg(2+)</name>
        <dbReference type="ChEBI" id="CHEBI:18420"/>
    </cofactor>
</comment>
<dbReference type="SUPFAM" id="SSF56784">
    <property type="entry name" value="HAD-like"/>
    <property type="match status" value="1"/>
</dbReference>
<dbReference type="EMBL" id="CP072110">
    <property type="protein sequence ID" value="QTH65354.1"/>
    <property type="molecule type" value="Genomic_DNA"/>
</dbReference>
<comment type="cofactor">
    <cofactor evidence="13">
        <name>Zn(2+)</name>
        <dbReference type="ChEBI" id="CHEBI:29105"/>
    </cofactor>
</comment>
<dbReference type="GO" id="GO:0016791">
    <property type="term" value="F:phosphatase activity"/>
    <property type="evidence" value="ECO:0007669"/>
    <property type="project" value="InterPro"/>
</dbReference>
<dbReference type="FunFam" id="3.40.50.1000:FF:000037">
    <property type="entry name" value="D,D-heptose 1,7-bisphosphate phosphatase"/>
    <property type="match status" value="1"/>
</dbReference>
<dbReference type="Proteomes" id="UP000682739">
    <property type="component" value="Chromosome"/>
</dbReference>
<protein>
    <recommendedName>
        <fullName evidence="7 9">D,D-heptose 1,7-bisphosphate phosphatase</fullName>
        <ecNumber evidence="9">3.1.3.-</ecNumber>
    </recommendedName>
</protein>
<reference evidence="14" key="1">
    <citation type="submission" date="2021-03" db="EMBL/GenBank/DDBJ databases">
        <title>Description of Psychrosphaera ytuae sp. nov. isolated from deep sea sediment of South China Sea.</title>
        <authorList>
            <person name="Zhang J."/>
            <person name="Xu X.-D."/>
        </authorList>
    </citation>
    <scope>NUCLEOTIDE SEQUENCE</scope>
    <source>
        <strain evidence="14">MTZ26</strain>
    </source>
</reference>
<evidence type="ECO:0000256" key="7">
    <source>
        <dbReference type="ARBA" id="ARBA00031828"/>
    </source>
</evidence>
<dbReference type="Pfam" id="PF13242">
    <property type="entry name" value="Hydrolase_like"/>
    <property type="match status" value="1"/>
</dbReference>
<evidence type="ECO:0000256" key="9">
    <source>
        <dbReference type="PIRNR" id="PIRNR004682"/>
    </source>
</evidence>
<evidence type="ECO:0000256" key="12">
    <source>
        <dbReference type="PIRSR" id="PIRSR004682-3"/>
    </source>
</evidence>
<feature type="binding site" evidence="11">
    <location>
        <begin position="9"/>
        <end position="11"/>
    </location>
    <ligand>
        <name>substrate</name>
    </ligand>
</feature>
<dbReference type="Gene3D" id="3.40.50.1000">
    <property type="entry name" value="HAD superfamily/HAD-like"/>
    <property type="match status" value="1"/>
</dbReference>
<dbReference type="PIRSF" id="PIRSF004682">
    <property type="entry name" value="GmhB"/>
    <property type="match status" value="1"/>
</dbReference>
<feature type="site" description="Stabilizes the phosphoryl group" evidence="12">
    <location>
        <position position="51"/>
    </location>
</feature>
<feature type="active site" description="Nucleophile" evidence="10">
    <location>
        <position position="11"/>
    </location>
</feature>
<dbReference type="NCBIfam" id="NF006506">
    <property type="entry name" value="PRK08942.1"/>
    <property type="match status" value="1"/>
</dbReference>
<feature type="site" description="Contributes to substrate recognition" evidence="12">
    <location>
        <position position="108"/>
    </location>
</feature>
<evidence type="ECO:0000256" key="11">
    <source>
        <dbReference type="PIRSR" id="PIRSR004682-2"/>
    </source>
</evidence>
<dbReference type="CDD" id="cd07503">
    <property type="entry name" value="HAD_HisB-N"/>
    <property type="match status" value="1"/>
</dbReference>
<evidence type="ECO:0000256" key="8">
    <source>
        <dbReference type="ARBA" id="ARBA00061616"/>
    </source>
</evidence>
<dbReference type="PANTHER" id="PTHR42891">
    <property type="entry name" value="D-GLYCERO-BETA-D-MANNO-HEPTOSE-1,7-BISPHOSPHATE 7-PHOSPHATASE"/>
    <property type="match status" value="1"/>
</dbReference>
<feature type="binding site" evidence="13">
    <location>
        <position position="107"/>
    </location>
    <ligand>
        <name>Zn(2+)</name>
        <dbReference type="ChEBI" id="CHEBI:29105"/>
    </ligand>
</feature>
<feature type="binding site" evidence="13">
    <location>
        <position position="9"/>
    </location>
    <ligand>
        <name>Mg(2+)</name>
        <dbReference type="ChEBI" id="CHEBI:18420"/>
    </ligand>
</feature>
<feature type="binding site" evidence="13">
    <location>
        <position position="11"/>
    </location>
    <ligand>
        <name>Mg(2+)</name>
        <dbReference type="ChEBI" id="CHEBI:18420"/>
    </ligand>
</feature>
<dbReference type="NCBIfam" id="TIGR01662">
    <property type="entry name" value="HAD-SF-IIIA"/>
    <property type="match status" value="1"/>
</dbReference>
<keyword evidence="3 13" id="KW-0479">Metal-binding</keyword>
<dbReference type="InterPro" id="IPR023214">
    <property type="entry name" value="HAD_sf"/>
</dbReference>
<dbReference type="RefSeq" id="WP_208833389.1">
    <property type="nucleotide sequence ID" value="NZ_CP072110.1"/>
</dbReference>
<feature type="binding site" evidence="11">
    <location>
        <begin position="17"/>
        <end position="20"/>
    </location>
    <ligand>
        <name>substrate</name>
    </ligand>
</feature>
<feature type="binding site" evidence="11">
    <location>
        <position position="135"/>
    </location>
    <ligand>
        <name>substrate</name>
    </ligand>
</feature>
<feature type="binding site" evidence="13">
    <location>
        <position position="105"/>
    </location>
    <ligand>
        <name>Zn(2+)</name>
        <dbReference type="ChEBI" id="CHEBI:29105"/>
    </ligand>
</feature>
<keyword evidence="6 9" id="KW-0119">Carbohydrate metabolism</keyword>
<evidence type="ECO:0000256" key="5">
    <source>
        <dbReference type="ARBA" id="ARBA00022833"/>
    </source>
</evidence>
<evidence type="ECO:0000256" key="13">
    <source>
        <dbReference type="PIRSR" id="PIRSR004682-4"/>
    </source>
</evidence>
<keyword evidence="2 9" id="KW-0963">Cytoplasm</keyword>
<dbReference type="KEGG" id="psym:J1N51_09265"/>
<keyword evidence="15" id="KW-1185">Reference proteome</keyword>
<dbReference type="GO" id="GO:0005737">
    <property type="term" value="C:cytoplasm"/>
    <property type="evidence" value="ECO:0007669"/>
    <property type="project" value="UniProtKB-SubCell"/>
</dbReference>
<evidence type="ECO:0000256" key="3">
    <source>
        <dbReference type="ARBA" id="ARBA00022723"/>
    </source>
</evidence>
<dbReference type="PANTHER" id="PTHR42891:SF1">
    <property type="entry name" value="D-GLYCERO-BETA-D-MANNO-HEPTOSE-1,7-BISPHOSPHATE 7-PHOSPHATASE"/>
    <property type="match status" value="1"/>
</dbReference>
<sequence>MQTKALFLDRDGVVNVDHGYVSKPEQFEFIDGVFEATKWFQQQGFEIVIVTNQSGIGRGYYDEKTFNELTRWMKGEFAKHEVQIADVQFCPHHPTNAQPEYLKACDCRKPEPGMLLTAAKKLNIDMTKSIMIGDKGSDMKAARSANVQFKYLVESGQTFSDQDKELADGVFPNLHSVMKYWQLTQSSQ</sequence>
<accession>A0A975HLH0</accession>
<dbReference type="AlphaFoldDB" id="A0A975HLH0"/>
<comment type="similarity">
    <text evidence="8 9">Belongs to the gmhB family.</text>
</comment>
<dbReference type="NCBIfam" id="TIGR01656">
    <property type="entry name" value="Histidinol-ppas"/>
    <property type="match status" value="1"/>
</dbReference>
<dbReference type="InterPro" id="IPR006543">
    <property type="entry name" value="Histidinol-phos"/>
</dbReference>
<feature type="binding site" evidence="11">
    <location>
        <begin position="108"/>
        <end position="109"/>
    </location>
    <ligand>
        <name>substrate</name>
    </ligand>
</feature>
<feature type="binding site" evidence="11">
    <location>
        <begin position="51"/>
        <end position="54"/>
    </location>
    <ligand>
        <name>substrate</name>
    </ligand>
</feature>
<dbReference type="GO" id="GO:0046872">
    <property type="term" value="F:metal ion binding"/>
    <property type="evidence" value="ECO:0007669"/>
    <property type="project" value="UniProtKB-KW"/>
</dbReference>
<feature type="binding site" evidence="13">
    <location>
        <position position="134"/>
    </location>
    <ligand>
        <name>Mg(2+)</name>
        <dbReference type="ChEBI" id="CHEBI:18420"/>
    </ligand>
</feature>
<feature type="binding site" evidence="13">
    <location>
        <position position="90"/>
    </location>
    <ligand>
        <name>Zn(2+)</name>
        <dbReference type="ChEBI" id="CHEBI:29105"/>
    </ligand>
</feature>
<feature type="active site" description="Nucleophile" evidence="10">
    <location>
        <position position="9"/>
    </location>
</feature>
<evidence type="ECO:0000256" key="1">
    <source>
        <dbReference type="ARBA" id="ARBA00004496"/>
    </source>
</evidence>
<dbReference type="GO" id="GO:0005975">
    <property type="term" value="P:carbohydrate metabolic process"/>
    <property type="evidence" value="ECO:0007669"/>
    <property type="project" value="InterPro"/>
</dbReference>
<evidence type="ECO:0000313" key="15">
    <source>
        <dbReference type="Proteomes" id="UP000682739"/>
    </source>
</evidence>
<dbReference type="InterPro" id="IPR006549">
    <property type="entry name" value="HAD-SF_hydro_IIIA"/>
</dbReference>
<name>A0A975HLH0_9GAMM</name>
<feature type="binding site" evidence="13">
    <location>
        <position position="135"/>
    </location>
    <ligand>
        <name>Mg(2+)</name>
        <dbReference type="ChEBI" id="CHEBI:18420"/>
    </ligand>
</feature>
<keyword evidence="4 9" id="KW-0378">Hydrolase</keyword>